<proteinExistence type="inferred from homology"/>
<dbReference type="SUPFAM" id="SSF53850">
    <property type="entry name" value="Periplasmic binding protein-like II"/>
    <property type="match status" value="1"/>
</dbReference>
<evidence type="ECO:0000256" key="2">
    <source>
        <dbReference type="ARBA" id="ARBA00022448"/>
    </source>
</evidence>
<evidence type="ECO:0000256" key="4">
    <source>
        <dbReference type="SAM" id="SignalP"/>
    </source>
</evidence>
<feature type="chain" id="PRO_5047204135" evidence="4">
    <location>
        <begin position="26"/>
        <end position="429"/>
    </location>
</feature>
<dbReference type="InterPro" id="IPR050490">
    <property type="entry name" value="Bact_solute-bd_prot1"/>
</dbReference>
<keyword evidence="3 4" id="KW-0732">Signal</keyword>
<evidence type="ECO:0000313" key="6">
    <source>
        <dbReference type="Proteomes" id="UP000679950"/>
    </source>
</evidence>
<sequence>MMRRYMGGVVYLCFFLLLVSCSPEATKQVNEDQEESVVVSMSTAHVDGEWLEKMKPKVEEKFPHITLELVDMPSVDTEEFEDKVYKGEIPDILTVLEQRRDFMIMREYELEYDFEEIIEAKDFDLSIYDESIMNSFRNATPTGGIVALPIQSNYFAINYNKDIFDRFGISYPVEPMTWSEVMDLADDMTREFDGVQYHGVTINPYLAWFIFTQFEENMIDPDTNEVNVINSTAMKNIFKMLDEYASIPGNAPSGEWGTAFEEGNVAMDINWARTYNVEEGIEGVNFGFAPFPTWDANPGIGVEPNVTAWMITNTSEHKEEAFEVISYLTSAEARVPEIRTGSVPALADPEIKEQFMADIEHSEDYNLGALEKLTSSSGPPKISLYENSAPLREMMEKFVIEKRGTDVNEFLREVEQEIENYVMDEENKE</sequence>
<comment type="caution">
    <text evidence="5">The sequence shown here is derived from an EMBL/GenBank/DDBJ whole genome shotgun (WGS) entry which is preliminary data.</text>
</comment>
<reference evidence="5 6" key="1">
    <citation type="submission" date="2021-03" db="EMBL/GenBank/DDBJ databases">
        <title>Antimicrobial resistance genes in bacteria isolated from Japanese honey, and their potential for conferring macrolide and lincosamide resistance in the American foulbrood pathogen Paenibacillus larvae.</title>
        <authorList>
            <person name="Okamoto M."/>
            <person name="Kumagai M."/>
            <person name="Kanamori H."/>
            <person name="Takamatsu D."/>
        </authorList>
    </citation>
    <scope>NUCLEOTIDE SEQUENCE [LARGE SCALE GENOMIC DNA]</scope>
    <source>
        <strain evidence="5 6">J8TS2</strain>
    </source>
</reference>
<dbReference type="PROSITE" id="PS51257">
    <property type="entry name" value="PROKAR_LIPOPROTEIN"/>
    <property type="match status" value="1"/>
</dbReference>
<dbReference type="Pfam" id="PF01547">
    <property type="entry name" value="SBP_bac_1"/>
    <property type="match status" value="1"/>
</dbReference>
<dbReference type="Proteomes" id="UP000679950">
    <property type="component" value="Unassembled WGS sequence"/>
</dbReference>
<gene>
    <name evidence="5" type="ORF">J8TS2_10380</name>
</gene>
<feature type="signal peptide" evidence="4">
    <location>
        <begin position="1"/>
        <end position="25"/>
    </location>
</feature>
<organism evidence="5 6">
    <name type="scientific">Lederbergia ruris</name>
    <dbReference type="NCBI Taxonomy" id="217495"/>
    <lineage>
        <taxon>Bacteria</taxon>
        <taxon>Bacillati</taxon>
        <taxon>Bacillota</taxon>
        <taxon>Bacilli</taxon>
        <taxon>Bacillales</taxon>
        <taxon>Bacillaceae</taxon>
        <taxon>Lederbergia</taxon>
    </lineage>
</organism>
<comment type="similarity">
    <text evidence="1">Belongs to the bacterial solute-binding protein 1 family.</text>
</comment>
<dbReference type="EMBL" id="BORB01000006">
    <property type="protein sequence ID" value="GIN56719.1"/>
    <property type="molecule type" value="Genomic_DNA"/>
</dbReference>
<dbReference type="InterPro" id="IPR006059">
    <property type="entry name" value="SBP"/>
</dbReference>
<keyword evidence="6" id="KW-1185">Reference proteome</keyword>
<dbReference type="PANTHER" id="PTHR43649:SF34">
    <property type="entry name" value="ABC TRANSPORTER PERIPLASMIC-BINDING PROTEIN YCJN-RELATED"/>
    <property type="match status" value="1"/>
</dbReference>
<dbReference type="Gene3D" id="3.40.190.10">
    <property type="entry name" value="Periplasmic binding protein-like II"/>
    <property type="match status" value="1"/>
</dbReference>
<accession>A0ABQ4KFG6</accession>
<evidence type="ECO:0000313" key="5">
    <source>
        <dbReference type="EMBL" id="GIN56719.1"/>
    </source>
</evidence>
<dbReference type="RefSeq" id="WP_212965685.1">
    <property type="nucleotide sequence ID" value="NZ_BORB01000006.1"/>
</dbReference>
<evidence type="ECO:0000256" key="1">
    <source>
        <dbReference type="ARBA" id="ARBA00008520"/>
    </source>
</evidence>
<evidence type="ECO:0000256" key="3">
    <source>
        <dbReference type="ARBA" id="ARBA00022729"/>
    </source>
</evidence>
<dbReference type="PANTHER" id="PTHR43649">
    <property type="entry name" value="ARABINOSE-BINDING PROTEIN-RELATED"/>
    <property type="match status" value="1"/>
</dbReference>
<keyword evidence="2" id="KW-0813">Transport</keyword>
<name>A0ABQ4KFG6_9BACI</name>
<protein>
    <submittedName>
        <fullName evidence="5">Uncharacterized protein</fullName>
    </submittedName>
</protein>